<keyword evidence="4" id="KW-0442">Lipid degradation</keyword>
<dbReference type="GO" id="GO:0008203">
    <property type="term" value="P:cholesterol metabolic process"/>
    <property type="evidence" value="ECO:0007669"/>
    <property type="project" value="InterPro"/>
</dbReference>
<dbReference type="Pfam" id="PF00355">
    <property type="entry name" value="Rieske"/>
    <property type="match status" value="1"/>
</dbReference>
<protein>
    <recommendedName>
        <fullName evidence="9">Rieske-type oxygenase</fullName>
    </recommendedName>
</protein>
<keyword evidence="8" id="KW-0753">Steroid metabolism</keyword>
<feature type="region of interest" description="Disordered" evidence="11">
    <location>
        <begin position="369"/>
        <end position="388"/>
    </location>
</feature>
<accession>A0A5M4FC41</accession>
<proteinExistence type="predicted"/>
<dbReference type="InterPro" id="IPR045605">
    <property type="entry name" value="KshA-like_C"/>
</dbReference>
<dbReference type="AlphaFoldDB" id="A0A5M4FC41"/>
<dbReference type="Gene3D" id="2.102.10.10">
    <property type="entry name" value="Rieske [2Fe-2S] iron-sulphur domain"/>
    <property type="match status" value="1"/>
</dbReference>
<sequence>MTETRVLDAGSVPERFARGWHCLGLERDFTDGKPHSVQAFGGKLVVWSDSEGELHVLDGYCRHMGGDLTQGTVKGDEIACPFHDWRWGGDGKCKAIPYAKRVPLRARTQRYESVVRNGMLMIWHDPEGSAADHESLPPVLEGVGTDAYTAWTWNVIEVDNAHCREIIDNVVDMAHFFYIHFAFPTNFRNVFEGDKATQFMESTGRPDMKAEGYGDEDLVLKSEATYFGPSYMINWLDTDYKGFLTKVILINCHIPTGPNSFNLQYGLCVEKPEGVDEATAKYIGDKYAETFEQGFLQDVAIWQNKAPVQNPLLCEEDGPVYQLRRWYEQFYVDQADIEPEMVERFEFEVDTTKANENWRAEVAENLARKEAEDRAAAEAGSAVETADA</sequence>
<dbReference type="GO" id="GO:0004497">
    <property type="term" value="F:monooxygenase activity"/>
    <property type="evidence" value="ECO:0007669"/>
    <property type="project" value="UniProtKB-ARBA"/>
</dbReference>
<dbReference type="Proteomes" id="UP000380867">
    <property type="component" value="Unassembled WGS sequence"/>
</dbReference>
<dbReference type="PANTHER" id="PTHR21266">
    <property type="entry name" value="IRON-SULFUR DOMAIN CONTAINING PROTEIN"/>
    <property type="match status" value="1"/>
</dbReference>
<evidence type="ECO:0000256" key="3">
    <source>
        <dbReference type="ARBA" id="ARBA00022723"/>
    </source>
</evidence>
<keyword evidence="13" id="KW-0223">Dioxygenase</keyword>
<dbReference type="GO" id="GO:0051213">
    <property type="term" value="F:dioxygenase activity"/>
    <property type="evidence" value="ECO:0007669"/>
    <property type="project" value="UniProtKB-KW"/>
</dbReference>
<evidence type="ECO:0000256" key="8">
    <source>
        <dbReference type="ARBA" id="ARBA00023221"/>
    </source>
</evidence>
<dbReference type="EMBL" id="SDPQ02000003">
    <property type="protein sequence ID" value="KAA1395973.1"/>
    <property type="molecule type" value="Genomic_DNA"/>
</dbReference>
<keyword evidence="6" id="KW-0408">Iron</keyword>
<gene>
    <name evidence="13" type="ORF">ESP70_017755</name>
</gene>
<dbReference type="GO" id="GO:0016705">
    <property type="term" value="F:oxidoreductase activity, acting on paired donors, with incorporation or reduction of molecular oxygen"/>
    <property type="evidence" value="ECO:0007669"/>
    <property type="project" value="UniProtKB-ARBA"/>
</dbReference>
<dbReference type="InterPro" id="IPR036922">
    <property type="entry name" value="Rieske_2Fe-2S_sf"/>
</dbReference>
<evidence type="ECO:0000256" key="7">
    <source>
        <dbReference type="ARBA" id="ARBA00023014"/>
    </source>
</evidence>
<dbReference type="SUPFAM" id="SSF50022">
    <property type="entry name" value="ISP domain"/>
    <property type="match status" value="1"/>
</dbReference>
<dbReference type="PROSITE" id="PS51296">
    <property type="entry name" value="RIESKE"/>
    <property type="match status" value="1"/>
</dbReference>
<feature type="domain" description="Rieske" evidence="12">
    <location>
        <begin position="20"/>
        <end position="122"/>
    </location>
</feature>
<dbReference type="GO" id="GO:0051537">
    <property type="term" value="F:2 iron, 2 sulfur cluster binding"/>
    <property type="evidence" value="ECO:0007669"/>
    <property type="project" value="UniProtKB-KW"/>
</dbReference>
<evidence type="ECO:0000256" key="2">
    <source>
        <dbReference type="ARBA" id="ARBA00022714"/>
    </source>
</evidence>
<keyword evidence="8" id="KW-0443">Lipid metabolism</keyword>
<name>A0A5M4FC41_9ACTN</name>
<organism evidence="13 14">
    <name type="scientific">Aeromicrobium ginsengisoli</name>
    <dbReference type="NCBI Taxonomy" id="363867"/>
    <lineage>
        <taxon>Bacteria</taxon>
        <taxon>Bacillati</taxon>
        <taxon>Actinomycetota</taxon>
        <taxon>Actinomycetes</taxon>
        <taxon>Propionibacteriales</taxon>
        <taxon>Nocardioidaceae</taxon>
        <taxon>Aeromicrobium</taxon>
    </lineage>
</organism>
<evidence type="ECO:0000256" key="6">
    <source>
        <dbReference type="ARBA" id="ARBA00023004"/>
    </source>
</evidence>
<evidence type="ECO:0000259" key="12">
    <source>
        <dbReference type="PROSITE" id="PS51296"/>
    </source>
</evidence>
<dbReference type="InterPro" id="IPR050584">
    <property type="entry name" value="Cholesterol_7-desaturase"/>
</dbReference>
<evidence type="ECO:0000256" key="4">
    <source>
        <dbReference type="ARBA" id="ARBA00022963"/>
    </source>
</evidence>
<dbReference type="RefSeq" id="WP_149690621.1">
    <property type="nucleotide sequence ID" value="NZ_SDPQ02000003.1"/>
</dbReference>
<dbReference type="PANTHER" id="PTHR21266:SF60">
    <property type="entry name" value="3-KETOSTEROID-9-ALPHA-MONOOXYGENASE, OXYGENASE COMPONENT"/>
    <property type="match status" value="1"/>
</dbReference>
<dbReference type="Pfam" id="PF19298">
    <property type="entry name" value="KshA_C"/>
    <property type="match status" value="1"/>
</dbReference>
<evidence type="ECO:0000256" key="5">
    <source>
        <dbReference type="ARBA" id="ARBA00023002"/>
    </source>
</evidence>
<evidence type="ECO:0000256" key="9">
    <source>
        <dbReference type="ARBA" id="ARBA00030944"/>
    </source>
</evidence>
<keyword evidence="14" id="KW-1185">Reference proteome</keyword>
<keyword evidence="7" id="KW-0411">Iron-sulfur</keyword>
<evidence type="ECO:0000313" key="13">
    <source>
        <dbReference type="EMBL" id="KAA1395973.1"/>
    </source>
</evidence>
<dbReference type="GO" id="GO:0016042">
    <property type="term" value="P:lipid catabolic process"/>
    <property type="evidence" value="ECO:0007669"/>
    <property type="project" value="UniProtKB-KW"/>
</dbReference>
<dbReference type="OrthoDB" id="5243643at2"/>
<reference evidence="13" key="1">
    <citation type="submission" date="2019-09" db="EMBL/GenBank/DDBJ databases">
        <authorList>
            <person name="Li J."/>
        </authorList>
    </citation>
    <scope>NUCLEOTIDE SEQUENCE [LARGE SCALE GENOMIC DNA]</scope>
    <source>
        <strain evidence="13">JCM 14732</strain>
    </source>
</reference>
<dbReference type="Gene3D" id="3.90.380.10">
    <property type="entry name" value="Naphthalene 1,2-dioxygenase Alpha Subunit, Chain A, domain 1"/>
    <property type="match status" value="1"/>
</dbReference>
<dbReference type="InterPro" id="IPR017941">
    <property type="entry name" value="Rieske_2Fe-2S"/>
</dbReference>
<dbReference type="GO" id="GO:0046872">
    <property type="term" value="F:metal ion binding"/>
    <property type="evidence" value="ECO:0007669"/>
    <property type="project" value="UniProtKB-KW"/>
</dbReference>
<comment type="subunit">
    <text evidence="10">Homotrimer. The two-component system 3-ketosteroid-9-alpha-monooxygenase is composed of an oxygenase component KshA and a reductase component KshB.</text>
</comment>
<evidence type="ECO:0000256" key="10">
    <source>
        <dbReference type="ARBA" id="ARBA00046982"/>
    </source>
</evidence>
<evidence type="ECO:0000256" key="1">
    <source>
        <dbReference type="ARBA" id="ARBA00001962"/>
    </source>
</evidence>
<feature type="compositionally biased region" description="Low complexity" evidence="11">
    <location>
        <begin position="377"/>
        <end position="388"/>
    </location>
</feature>
<keyword evidence="2" id="KW-0001">2Fe-2S</keyword>
<evidence type="ECO:0000256" key="11">
    <source>
        <dbReference type="SAM" id="MobiDB-lite"/>
    </source>
</evidence>
<comment type="cofactor">
    <cofactor evidence="1">
        <name>Fe cation</name>
        <dbReference type="ChEBI" id="CHEBI:24875"/>
    </cofactor>
</comment>
<keyword evidence="3" id="KW-0479">Metal-binding</keyword>
<keyword evidence="5" id="KW-0560">Oxidoreductase</keyword>
<dbReference type="SUPFAM" id="SSF55961">
    <property type="entry name" value="Bet v1-like"/>
    <property type="match status" value="1"/>
</dbReference>
<comment type="caution">
    <text evidence="13">The sequence shown here is derived from an EMBL/GenBank/DDBJ whole genome shotgun (WGS) entry which is preliminary data.</text>
</comment>
<evidence type="ECO:0000313" key="14">
    <source>
        <dbReference type="Proteomes" id="UP000380867"/>
    </source>
</evidence>